<dbReference type="Proteomes" id="UP001472677">
    <property type="component" value="Unassembled WGS sequence"/>
</dbReference>
<reference evidence="1 2" key="1">
    <citation type="journal article" date="2024" name="G3 (Bethesda)">
        <title>Genome assembly of Hibiscus sabdariffa L. provides insights into metabolisms of medicinal natural products.</title>
        <authorList>
            <person name="Kim T."/>
        </authorList>
    </citation>
    <scope>NUCLEOTIDE SEQUENCE [LARGE SCALE GENOMIC DNA]</scope>
    <source>
        <strain evidence="1">TK-2024</strain>
        <tissue evidence="1">Old leaves</tissue>
    </source>
</reference>
<accession>A0ABR2F706</accession>
<sequence>MDIGDPTMGDGSFLYLAVRGVVARELARIFDAENVERESVLAKGCLLINECEVAFVSSRSLPRIVARDTLAVLERTQSMEGAIFAMPSDMVTGIVTDEKRYWDDHRRAAISPPQYYRRMDPRG</sequence>
<proteinExistence type="predicted"/>
<organism evidence="1 2">
    <name type="scientific">Hibiscus sabdariffa</name>
    <name type="common">roselle</name>
    <dbReference type="NCBI Taxonomy" id="183260"/>
    <lineage>
        <taxon>Eukaryota</taxon>
        <taxon>Viridiplantae</taxon>
        <taxon>Streptophyta</taxon>
        <taxon>Embryophyta</taxon>
        <taxon>Tracheophyta</taxon>
        <taxon>Spermatophyta</taxon>
        <taxon>Magnoliopsida</taxon>
        <taxon>eudicotyledons</taxon>
        <taxon>Gunneridae</taxon>
        <taxon>Pentapetalae</taxon>
        <taxon>rosids</taxon>
        <taxon>malvids</taxon>
        <taxon>Malvales</taxon>
        <taxon>Malvaceae</taxon>
        <taxon>Malvoideae</taxon>
        <taxon>Hibiscus</taxon>
    </lineage>
</organism>
<evidence type="ECO:0000313" key="2">
    <source>
        <dbReference type="Proteomes" id="UP001472677"/>
    </source>
</evidence>
<comment type="caution">
    <text evidence="1">The sequence shown here is derived from an EMBL/GenBank/DDBJ whole genome shotgun (WGS) entry which is preliminary data.</text>
</comment>
<keyword evidence="2" id="KW-1185">Reference proteome</keyword>
<protein>
    <submittedName>
        <fullName evidence="1">Uncharacterized protein</fullName>
    </submittedName>
</protein>
<dbReference type="EMBL" id="JBBPBM010000008">
    <property type="protein sequence ID" value="KAK8572768.1"/>
    <property type="molecule type" value="Genomic_DNA"/>
</dbReference>
<name>A0ABR2F706_9ROSI</name>
<evidence type="ECO:0000313" key="1">
    <source>
        <dbReference type="EMBL" id="KAK8572768.1"/>
    </source>
</evidence>
<gene>
    <name evidence="1" type="ORF">V6N12_028812</name>
</gene>